<reference evidence="1" key="1">
    <citation type="submission" date="2013-04" db="EMBL/GenBank/DDBJ databases">
        <authorList>
            <person name="Qu J."/>
            <person name="Murali S.C."/>
            <person name="Bandaranaike D."/>
            <person name="Bellair M."/>
            <person name="Blankenburg K."/>
            <person name="Chao H."/>
            <person name="Dinh H."/>
            <person name="Doddapaneni H."/>
            <person name="Downs B."/>
            <person name="Dugan-Rocha S."/>
            <person name="Elkadiri S."/>
            <person name="Gnanaolivu R.D."/>
            <person name="Hernandez B."/>
            <person name="Javaid M."/>
            <person name="Jayaseelan J.C."/>
            <person name="Lee S."/>
            <person name="Li M."/>
            <person name="Ming W."/>
            <person name="Munidasa M."/>
            <person name="Muniz J."/>
            <person name="Nguyen L."/>
            <person name="Ongeri F."/>
            <person name="Osuji N."/>
            <person name="Pu L.-L."/>
            <person name="Puazo M."/>
            <person name="Qu C."/>
            <person name="Quiroz J."/>
            <person name="Raj R."/>
            <person name="Weissenberger G."/>
            <person name="Xin Y."/>
            <person name="Zou X."/>
            <person name="Han Y."/>
            <person name="Richards S."/>
            <person name="Worley K."/>
            <person name="Muzny D."/>
            <person name="Gibbs R."/>
        </authorList>
    </citation>
    <scope>NUCLEOTIDE SEQUENCE</scope>
    <source>
        <strain evidence="1">Sampled in the wild</strain>
    </source>
</reference>
<gene>
    <name evidence="1" type="ORF">J437_LFUL017181</name>
</gene>
<name>A0A8K0KLK3_LADFU</name>
<evidence type="ECO:0000313" key="2">
    <source>
        <dbReference type="Proteomes" id="UP000792457"/>
    </source>
</evidence>
<evidence type="ECO:0000313" key="1">
    <source>
        <dbReference type="EMBL" id="KAG8237556.1"/>
    </source>
</evidence>
<reference evidence="1" key="2">
    <citation type="submission" date="2017-10" db="EMBL/GenBank/DDBJ databases">
        <title>Ladona fulva Genome sequencing and assembly.</title>
        <authorList>
            <person name="Murali S."/>
            <person name="Richards S."/>
            <person name="Bandaranaike D."/>
            <person name="Bellair M."/>
            <person name="Blankenburg K."/>
            <person name="Chao H."/>
            <person name="Dinh H."/>
            <person name="Doddapaneni H."/>
            <person name="Dugan-Rocha S."/>
            <person name="Elkadiri S."/>
            <person name="Gnanaolivu R."/>
            <person name="Hernandez B."/>
            <person name="Skinner E."/>
            <person name="Javaid M."/>
            <person name="Lee S."/>
            <person name="Li M."/>
            <person name="Ming W."/>
            <person name="Munidasa M."/>
            <person name="Muniz J."/>
            <person name="Nguyen L."/>
            <person name="Hughes D."/>
            <person name="Osuji N."/>
            <person name="Pu L.-L."/>
            <person name="Puazo M."/>
            <person name="Qu C."/>
            <person name="Quiroz J."/>
            <person name="Raj R."/>
            <person name="Weissenberger G."/>
            <person name="Xin Y."/>
            <person name="Zou X."/>
            <person name="Han Y."/>
            <person name="Worley K."/>
            <person name="Muzny D."/>
            <person name="Gibbs R."/>
        </authorList>
    </citation>
    <scope>NUCLEOTIDE SEQUENCE</scope>
    <source>
        <strain evidence="1">Sampled in the wild</strain>
    </source>
</reference>
<comment type="caution">
    <text evidence="1">The sequence shown here is derived from an EMBL/GenBank/DDBJ whole genome shotgun (WGS) entry which is preliminary data.</text>
</comment>
<organism evidence="1 2">
    <name type="scientific">Ladona fulva</name>
    <name type="common">Scarce chaser dragonfly</name>
    <name type="synonym">Libellula fulva</name>
    <dbReference type="NCBI Taxonomy" id="123851"/>
    <lineage>
        <taxon>Eukaryota</taxon>
        <taxon>Metazoa</taxon>
        <taxon>Ecdysozoa</taxon>
        <taxon>Arthropoda</taxon>
        <taxon>Hexapoda</taxon>
        <taxon>Insecta</taxon>
        <taxon>Pterygota</taxon>
        <taxon>Palaeoptera</taxon>
        <taxon>Odonata</taxon>
        <taxon>Epiprocta</taxon>
        <taxon>Anisoptera</taxon>
        <taxon>Libelluloidea</taxon>
        <taxon>Libellulidae</taxon>
        <taxon>Ladona</taxon>
    </lineage>
</organism>
<proteinExistence type="predicted"/>
<dbReference type="PANTHER" id="PTHR31511">
    <property type="entry name" value="PROTEIN CBG23764"/>
    <property type="match status" value="1"/>
</dbReference>
<dbReference type="PANTHER" id="PTHR31511:SF12">
    <property type="entry name" value="RHO TERMINATION FACTOR N-TERMINAL DOMAIN-CONTAINING PROTEIN"/>
    <property type="match status" value="1"/>
</dbReference>
<keyword evidence="2" id="KW-1185">Reference proteome</keyword>
<protein>
    <submittedName>
        <fullName evidence="1">Uncharacterized protein</fullName>
    </submittedName>
</protein>
<dbReference type="Proteomes" id="UP000792457">
    <property type="component" value="Unassembled WGS sequence"/>
</dbReference>
<dbReference type="OrthoDB" id="6627884at2759"/>
<dbReference type="AlphaFoldDB" id="A0A8K0KLK3"/>
<dbReference type="EMBL" id="KZ309187">
    <property type="protein sequence ID" value="KAG8237556.1"/>
    <property type="molecule type" value="Genomic_DNA"/>
</dbReference>
<sequence>MKDGYDAALGRQFCTYCEIYYSTKEANQHENTNAHRINAVNQLGRGFVEIESAIQSRIKTFWVTNDEVAIDVVSFLEKIKEKLVEKINEQVSSNNAIKFNVVLIAKFEKGENDKLDASFKMGNRRVLQADNVVLAIEEAYATLLKEKSEFQAKGSGWALAKVIGLELRINKYIPLRGSTYIELPGKIKNREAIVNVKNNDQFCFRYAIWAKNINKNPQRVSKYRTNEFDNGYRWDCINYPVELHEISKFERVNNISINVFGLDEKNNIYPIKTVDTELSDHRDLLYITNDGTAHYCWFKDFQRLIHHQITKNRYRIYICKRCFVHYHNKEKLEAHKVLCKDTGIPSKIVLPDETEKTLKFTHVNHSFRVSFVVYEDFECLLQNVSTCEPSSHASYTYPIQRHEPFSFCYVIITPEGRFPSTSSIL</sequence>
<accession>A0A8K0KLK3</accession>